<feature type="compositionally biased region" description="Polar residues" evidence="1">
    <location>
        <begin position="32"/>
        <end position="48"/>
    </location>
</feature>
<evidence type="ECO:0000313" key="3">
    <source>
        <dbReference type="Proteomes" id="UP000054248"/>
    </source>
</evidence>
<keyword evidence="3" id="KW-1185">Reference proteome</keyword>
<gene>
    <name evidence="2" type="ORF">M407DRAFT_26917</name>
</gene>
<name>A0A0C3Q448_9AGAM</name>
<organism evidence="2 3">
    <name type="scientific">Tulasnella calospora MUT 4182</name>
    <dbReference type="NCBI Taxonomy" id="1051891"/>
    <lineage>
        <taxon>Eukaryota</taxon>
        <taxon>Fungi</taxon>
        <taxon>Dikarya</taxon>
        <taxon>Basidiomycota</taxon>
        <taxon>Agaricomycotina</taxon>
        <taxon>Agaricomycetes</taxon>
        <taxon>Cantharellales</taxon>
        <taxon>Tulasnellaceae</taxon>
        <taxon>Tulasnella</taxon>
    </lineage>
</organism>
<evidence type="ECO:0000256" key="1">
    <source>
        <dbReference type="SAM" id="MobiDB-lite"/>
    </source>
</evidence>
<proteinExistence type="predicted"/>
<accession>A0A0C3Q448</accession>
<feature type="region of interest" description="Disordered" evidence="1">
    <location>
        <begin position="17"/>
        <end position="48"/>
    </location>
</feature>
<dbReference type="EMBL" id="KN823080">
    <property type="protein sequence ID" value="KIO23635.1"/>
    <property type="molecule type" value="Genomic_DNA"/>
</dbReference>
<sequence>MAAPRVFVTAGNTELKGEDSDRYHRHEGAQLPPSTVRRSTNAYSNKPGTSTTITQAAFAILQRNVVKSEYDVIPP</sequence>
<dbReference type="HOGENOM" id="CLU_2672909_0_0_1"/>
<reference evidence="2 3" key="1">
    <citation type="submission" date="2014-04" db="EMBL/GenBank/DDBJ databases">
        <authorList>
            <consortium name="DOE Joint Genome Institute"/>
            <person name="Kuo A."/>
            <person name="Girlanda M."/>
            <person name="Perotto S."/>
            <person name="Kohler A."/>
            <person name="Nagy L.G."/>
            <person name="Floudas D."/>
            <person name="Copeland A."/>
            <person name="Barry K.W."/>
            <person name="Cichocki N."/>
            <person name="Veneault-Fourrey C."/>
            <person name="LaButti K."/>
            <person name="Lindquist E.A."/>
            <person name="Lipzen A."/>
            <person name="Lundell T."/>
            <person name="Morin E."/>
            <person name="Murat C."/>
            <person name="Sun H."/>
            <person name="Tunlid A."/>
            <person name="Henrissat B."/>
            <person name="Grigoriev I.V."/>
            <person name="Hibbett D.S."/>
            <person name="Martin F."/>
            <person name="Nordberg H.P."/>
            <person name="Cantor M.N."/>
            <person name="Hua S.X."/>
        </authorList>
    </citation>
    <scope>NUCLEOTIDE SEQUENCE [LARGE SCALE GENOMIC DNA]</scope>
    <source>
        <strain evidence="2 3">MUT 4182</strain>
    </source>
</reference>
<dbReference type="AlphaFoldDB" id="A0A0C3Q448"/>
<protein>
    <submittedName>
        <fullName evidence="2">Uncharacterized protein</fullName>
    </submittedName>
</protein>
<evidence type="ECO:0000313" key="2">
    <source>
        <dbReference type="EMBL" id="KIO23635.1"/>
    </source>
</evidence>
<dbReference type="Proteomes" id="UP000054248">
    <property type="component" value="Unassembled WGS sequence"/>
</dbReference>
<feature type="compositionally biased region" description="Basic and acidic residues" evidence="1">
    <location>
        <begin position="17"/>
        <end position="28"/>
    </location>
</feature>
<reference evidence="3" key="2">
    <citation type="submission" date="2015-01" db="EMBL/GenBank/DDBJ databases">
        <title>Evolutionary Origins and Diversification of the Mycorrhizal Mutualists.</title>
        <authorList>
            <consortium name="DOE Joint Genome Institute"/>
            <consortium name="Mycorrhizal Genomics Consortium"/>
            <person name="Kohler A."/>
            <person name="Kuo A."/>
            <person name="Nagy L.G."/>
            <person name="Floudas D."/>
            <person name="Copeland A."/>
            <person name="Barry K.W."/>
            <person name="Cichocki N."/>
            <person name="Veneault-Fourrey C."/>
            <person name="LaButti K."/>
            <person name="Lindquist E.A."/>
            <person name="Lipzen A."/>
            <person name="Lundell T."/>
            <person name="Morin E."/>
            <person name="Murat C."/>
            <person name="Riley R."/>
            <person name="Ohm R."/>
            <person name="Sun H."/>
            <person name="Tunlid A."/>
            <person name="Henrissat B."/>
            <person name="Grigoriev I.V."/>
            <person name="Hibbett D.S."/>
            <person name="Martin F."/>
        </authorList>
    </citation>
    <scope>NUCLEOTIDE SEQUENCE [LARGE SCALE GENOMIC DNA]</scope>
    <source>
        <strain evidence="3">MUT 4182</strain>
    </source>
</reference>